<dbReference type="AlphaFoldDB" id="A0A433D4U5"/>
<reference evidence="2 3" key="1">
    <citation type="journal article" date="2018" name="New Phytol.">
        <title>Phylogenomics of Endogonaceae and evolution of mycorrhizas within Mucoromycota.</title>
        <authorList>
            <person name="Chang Y."/>
            <person name="Desiro A."/>
            <person name="Na H."/>
            <person name="Sandor L."/>
            <person name="Lipzen A."/>
            <person name="Clum A."/>
            <person name="Barry K."/>
            <person name="Grigoriev I.V."/>
            <person name="Martin F.M."/>
            <person name="Stajich J.E."/>
            <person name="Smith M.E."/>
            <person name="Bonito G."/>
            <person name="Spatafora J.W."/>
        </authorList>
    </citation>
    <scope>NUCLEOTIDE SEQUENCE [LARGE SCALE GENOMIC DNA]</scope>
    <source>
        <strain evidence="2 3">GMNB39</strain>
    </source>
</reference>
<evidence type="ECO:0000313" key="2">
    <source>
        <dbReference type="EMBL" id="RUP45858.1"/>
    </source>
</evidence>
<name>A0A433D4U5_9FUNG</name>
<organism evidence="2 3">
    <name type="scientific">Jimgerdemannia flammicorona</name>
    <dbReference type="NCBI Taxonomy" id="994334"/>
    <lineage>
        <taxon>Eukaryota</taxon>
        <taxon>Fungi</taxon>
        <taxon>Fungi incertae sedis</taxon>
        <taxon>Mucoromycota</taxon>
        <taxon>Mucoromycotina</taxon>
        <taxon>Endogonomycetes</taxon>
        <taxon>Endogonales</taxon>
        <taxon>Endogonaceae</taxon>
        <taxon>Jimgerdemannia</taxon>
    </lineage>
</organism>
<evidence type="ECO:0000313" key="3">
    <source>
        <dbReference type="Proteomes" id="UP000268093"/>
    </source>
</evidence>
<feature type="region of interest" description="Disordered" evidence="1">
    <location>
        <begin position="223"/>
        <end position="248"/>
    </location>
</feature>
<dbReference type="EMBL" id="RBNI01006691">
    <property type="protein sequence ID" value="RUP45858.1"/>
    <property type="molecule type" value="Genomic_DNA"/>
</dbReference>
<keyword evidence="3" id="KW-1185">Reference proteome</keyword>
<feature type="region of interest" description="Disordered" evidence="1">
    <location>
        <begin position="287"/>
        <end position="322"/>
    </location>
</feature>
<dbReference type="Proteomes" id="UP000268093">
    <property type="component" value="Unassembled WGS sequence"/>
</dbReference>
<feature type="compositionally biased region" description="Low complexity" evidence="1">
    <location>
        <begin position="290"/>
        <end position="299"/>
    </location>
</feature>
<comment type="caution">
    <text evidence="2">The sequence shown here is derived from an EMBL/GenBank/DDBJ whole genome shotgun (WGS) entry which is preliminary data.</text>
</comment>
<protein>
    <submittedName>
        <fullName evidence="2">Uncharacterized protein</fullName>
    </submittedName>
</protein>
<sequence length="558" mass="58051">MINKMIPDRASSKFAAKSRYTRASLALNNSTPKIRSANRTPIPTNTVLTPKTKINETLFRTHLSPSTIPIPLTPPSLPTHATAHIPSPTLPTTLAIICASPSAHTPYLPIGTRYFLTHASLNRPYRPWITAGASIATIRSSCSVSVALAGGARRARFGAGRGLAVVERRFVSTAGRVGTLLDVEKYDGVAIVDFGRARGSLRNISNAFCSLVEVNNDAAARDSDLASCPDSAERTEDGAVGTDDGDMMIPSAVENVLGADDEADDDSTLRSLCIGSTTPFVGVRCRNNGSSSSSHSPDSIDLLLPRPTSDSPRRCPGSPCTPSLLDVDVRRDRIGVRGPVTEPTCASAILAARGTCLSSSFSTGLRFVADARRTTNLSSSSLSSSSLNGLTCPRATGVPTSPSFVVASSLCARTYSSNDIVSLCDPVVSPSSLLWLWLRISLATLSTLPPRGLASGVCGVGVGGPSLRPVCFFPSPTPALTHSARLTGLRLSRSPGGASRSSTSSIANSSNIENRQVASSSSLPGPVADEIEVLAALCWGVAGVDGRPSGLEAIADGL</sequence>
<proteinExistence type="predicted"/>
<gene>
    <name evidence="2" type="ORF">BC936DRAFT_147656</name>
</gene>
<accession>A0A433D4U5</accession>
<evidence type="ECO:0000256" key="1">
    <source>
        <dbReference type="SAM" id="MobiDB-lite"/>
    </source>
</evidence>